<evidence type="ECO:0000256" key="6">
    <source>
        <dbReference type="SAM" id="MobiDB-lite"/>
    </source>
</evidence>
<dbReference type="PANTHER" id="PTHR24204">
    <property type="entry name" value="INSULIN GENE ENHANCER PROTEIN"/>
    <property type="match status" value="1"/>
</dbReference>
<evidence type="ECO:0000313" key="8">
    <source>
        <dbReference type="EMBL" id="CAG9534902.1"/>
    </source>
</evidence>
<dbReference type="SMART" id="SM00132">
    <property type="entry name" value="LIM"/>
    <property type="match status" value="1"/>
</dbReference>
<dbReference type="Proteomes" id="UP000746747">
    <property type="component" value="Unassembled WGS sequence"/>
</dbReference>
<dbReference type="GO" id="GO:0000981">
    <property type="term" value="F:DNA-binding transcription factor activity, RNA polymerase II-specific"/>
    <property type="evidence" value="ECO:0007669"/>
    <property type="project" value="InterPro"/>
</dbReference>
<dbReference type="OrthoDB" id="125004at2759"/>
<feature type="compositionally biased region" description="Gly residues" evidence="6">
    <location>
        <begin position="37"/>
        <end position="56"/>
    </location>
</feature>
<dbReference type="GO" id="GO:0046872">
    <property type="term" value="F:metal ion binding"/>
    <property type="evidence" value="ECO:0007669"/>
    <property type="project" value="UniProtKB-KW"/>
</dbReference>
<dbReference type="GO" id="GO:0005634">
    <property type="term" value="C:nucleus"/>
    <property type="evidence" value="ECO:0007669"/>
    <property type="project" value="UniProtKB-SubCell"/>
</dbReference>
<reference evidence="8" key="1">
    <citation type="submission" date="2021-09" db="EMBL/GenBank/DDBJ databases">
        <authorList>
            <consortium name="Pathogen Informatics"/>
        </authorList>
    </citation>
    <scope>NUCLEOTIDE SEQUENCE</scope>
</reference>
<keyword evidence="4 5" id="KW-0440">LIM domain</keyword>
<feature type="domain" description="LIM zinc-binding" evidence="7">
    <location>
        <begin position="150"/>
        <end position="212"/>
    </location>
</feature>
<feature type="region of interest" description="Disordered" evidence="6">
    <location>
        <begin position="18"/>
        <end position="76"/>
    </location>
</feature>
<dbReference type="SUPFAM" id="SSF57716">
    <property type="entry name" value="Glucocorticoid receptor-like (DNA-binding domain)"/>
    <property type="match status" value="1"/>
</dbReference>
<keyword evidence="2 5" id="KW-0479">Metal-binding</keyword>
<dbReference type="GO" id="GO:0048665">
    <property type="term" value="P:neuron fate specification"/>
    <property type="evidence" value="ECO:0007669"/>
    <property type="project" value="InterPro"/>
</dbReference>
<evidence type="ECO:0000256" key="4">
    <source>
        <dbReference type="ARBA" id="ARBA00023038"/>
    </source>
</evidence>
<evidence type="ECO:0000256" key="1">
    <source>
        <dbReference type="ARBA" id="ARBA00004123"/>
    </source>
</evidence>
<dbReference type="AlphaFoldDB" id="A0A8J2M4G1"/>
<name>A0A8J2M4G1_9BILA</name>
<dbReference type="InterPro" id="IPR047169">
    <property type="entry name" value="ISL1/2-like"/>
</dbReference>
<feature type="compositionally biased region" description="Low complexity" evidence="6">
    <location>
        <begin position="18"/>
        <end position="36"/>
    </location>
</feature>
<evidence type="ECO:0000259" key="7">
    <source>
        <dbReference type="PROSITE" id="PS50023"/>
    </source>
</evidence>
<dbReference type="EMBL" id="CAKAEH010001338">
    <property type="protein sequence ID" value="CAG9534902.1"/>
    <property type="molecule type" value="Genomic_DNA"/>
</dbReference>
<dbReference type="GO" id="GO:0007409">
    <property type="term" value="P:axonogenesis"/>
    <property type="evidence" value="ECO:0007669"/>
    <property type="project" value="TreeGrafter"/>
</dbReference>
<dbReference type="Pfam" id="PF00412">
    <property type="entry name" value="LIM"/>
    <property type="match status" value="1"/>
</dbReference>
<dbReference type="PROSITE" id="PS50023">
    <property type="entry name" value="LIM_DOMAIN_2"/>
    <property type="match status" value="1"/>
</dbReference>
<evidence type="ECO:0000256" key="5">
    <source>
        <dbReference type="PROSITE-ProRule" id="PRU00125"/>
    </source>
</evidence>
<keyword evidence="9" id="KW-1185">Reference proteome</keyword>
<organism evidence="8 9">
    <name type="scientific">Cercopithifilaria johnstoni</name>
    <dbReference type="NCBI Taxonomy" id="2874296"/>
    <lineage>
        <taxon>Eukaryota</taxon>
        <taxon>Metazoa</taxon>
        <taxon>Ecdysozoa</taxon>
        <taxon>Nematoda</taxon>
        <taxon>Chromadorea</taxon>
        <taxon>Rhabditida</taxon>
        <taxon>Spirurina</taxon>
        <taxon>Spiruromorpha</taxon>
        <taxon>Filarioidea</taxon>
        <taxon>Onchocercidae</taxon>
        <taxon>Cercopithifilaria</taxon>
    </lineage>
</organism>
<evidence type="ECO:0000256" key="3">
    <source>
        <dbReference type="ARBA" id="ARBA00022833"/>
    </source>
</evidence>
<keyword evidence="3 5" id="KW-0862">Zinc</keyword>
<gene>
    <name evidence="8" type="ORF">CJOHNSTONI_LOCUS4993</name>
</gene>
<comment type="subcellular location">
    <subcellularLocation>
        <location evidence="1">Nucleus</location>
    </subcellularLocation>
</comment>
<protein>
    <recommendedName>
        <fullName evidence="7">LIM zinc-binding domain-containing protein</fullName>
    </recommendedName>
</protein>
<proteinExistence type="predicted"/>
<evidence type="ECO:0000256" key="2">
    <source>
        <dbReference type="ARBA" id="ARBA00022723"/>
    </source>
</evidence>
<evidence type="ECO:0000313" key="9">
    <source>
        <dbReference type="Proteomes" id="UP000746747"/>
    </source>
</evidence>
<sequence>MLESSKFHVYLKVLISGGNSRNSSSSNSNNTNNTDSGSGGGGGGSGGGGGGGGGGNNNTNHSGFSSSSSGKEIPTTSAAVTATPGIGYSSCIMYDQHPSVADSYSLVVTTSADTNNTNNGGVTIGKIDNDIETTMISRSEGQRQQEHGCRLCIACLQEIRDPFVLRVNPDLEFHAGCLKCEQCECYLDETCTAYIRDNKPYCKKDYIRLVTFDISLLS</sequence>
<feature type="compositionally biased region" description="Low complexity" evidence="6">
    <location>
        <begin position="57"/>
        <end position="70"/>
    </location>
</feature>
<accession>A0A8J2M4G1</accession>
<dbReference type="PANTHER" id="PTHR24204:SF8">
    <property type="entry name" value="TAILUP, ISOFORM A"/>
    <property type="match status" value="1"/>
</dbReference>
<dbReference type="InterPro" id="IPR001781">
    <property type="entry name" value="Znf_LIM"/>
</dbReference>
<comment type="caution">
    <text evidence="8">The sequence shown here is derived from an EMBL/GenBank/DDBJ whole genome shotgun (WGS) entry which is preliminary data.</text>
</comment>
<dbReference type="GO" id="GO:0045944">
    <property type="term" value="P:positive regulation of transcription by RNA polymerase II"/>
    <property type="evidence" value="ECO:0007669"/>
    <property type="project" value="InterPro"/>
</dbReference>
<dbReference type="Gene3D" id="2.10.110.10">
    <property type="entry name" value="Cysteine Rich Protein"/>
    <property type="match status" value="1"/>
</dbReference>